<sequence>MVSWFLMSDYIFRLQLCSFSGYKIHPGHGSTVVKIDGKTYVFLNSKCRRSHLMKRSPREVTWTILYRRKHKKGLEEETAKKRTRRNQKFQRAIVGASLTDILAKRNMKPEVRKAQREQAIRALKEKNRAKLAKKPVASAPKVEKSKSTSQKVAKPMPKPKMTKSGGHGGRR</sequence>
<dbReference type="CDD" id="cd00472">
    <property type="entry name" value="Ribosomal_L24e_L24"/>
    <property type="match status" value="1"/>
</dbReference>
<dbReference type="FunFam" id="2.30.170.20:FF:000002">
    <property type="entry name" value="60S ribosomal protein L24"/>
    <property type="match status" value="1"/>
</dbReference>
<dbReference type="Pfam" id="PF01246">
    <property type="entry name" value="Ribosomal_L24e"/>
    <property type="match status" value="1"/>
</dbReference>
<evidence type="ECO:0000256" key="2">
    <source>
        <dbReference type="ARBA" id="ARBA00022980"/>
    </source>
</evidence>
<comment type="similarity">
    <text evidence="1">Belongs to the eukaryotic ribosomal protein eL24 family.</text>
</comment>
<evidence type="ECO:0000256" key="4">
    <source>
        <dbReference type="ARBA" id="ARBA00040612"/>
    </source>
</evidence>
<dbReference type="PROSITE" id="PS01073">
    <property type="entry name" value="RIBOSOMAL_L24E"/>
    <property type="match status" value="1"/>
</dbReference>
<evidence type="ECO:0000256" key="1">
    <source>
        <dbReference type="ARBA" id="ARBA00005647"/>
    </source>
</evidence>
<dbReference type="Gene3D" id="2.30.170.20">
    <property type="entry name" value="Ribosomal protein L24e"/>
    <property type="match status" value="1"/>
</dbReference>
<reference evidence="8" key="1">
    <citation type="submission" date="2017-11" db="EMBL/GenBank/DDBJ databases">
        <title>The sensing device of the deep-sea amphipod.</title>
        <authorList>
            <person name="Kobayashi H."/>
            <person name="Nagahama T."/>
            <person name="Arai W."/>
            <person name="Sasagawa Y."/>
            <person name="Umeda M."/>
            <person name="Hayashi T."/>
            <person name="Nikaido I."/>
            <person name="Watanabe H."/>
            <person name="Oguri K."/>
            <person name="Kitazato H."/>
            <person name="Fujioka K."/>
            <person name="Kido Y."/>
            <person name="Takami H."/>
        </authorList>
    </citation>
    <scope>NUCLEOTIDE SEQUENCE</scope>
    <source>
        <tissue evidence="8">Whole body</tissue>
    </source>
</reference>
<proteinExistence type="evidence at transcript level"/>
<organism evidence="8">
    <name type="scientific">Hirondellea gigas</name>
    <dbReference type="NCBI Taxonomy" id="1518452"/>
    <lineage>
        <taxon>Eukaryota</taxon>
        <taxon>Metazoa</taxon>
        <taxon>Ecdysozoa</taxon>
        <taxon>Arthropoda</taxon>
        <taxon>Crustacea</taxon>
        <taxon>Multicrustacea</taxon>
        <taxon>Malacostraca</taxon>
        <taxon>Eumalacostraca</taxon>
        <taxon>Peracarida</taxon>
        <taxon>Amphipoda</taxon>
        <taxon>Amphilochidea</taxon>
        <taxon>Lysianassida</taxon>
        <taxon>Lysianassidira</taxon>
        <taxon>Lysianassoidea</taxon>
        <taxon>Lysianassidae</taxon>
        <taxon>Hirondellea</taxon>
    </lineage>
</organism>
<dbReference type="InterPro" id="IPR011017">
    <property type="entry name" value="TRASH_dom"/>
</dbReference>
<keyword evidence="3" id="KW-0687">Ribonucleoprotein</keyword>
<dbReference type="AlphaFoldDB" id="A0A6A7FMP0"/>
<dbReference type="Gene3D" id="6.10.250.1270">
    <property type="match status" value="1"/>
</dbReference>
<evidence type="ECO:0000256" key="5">
    <source>
        <dbReference type="ARBA" id="ARBA00041213"/>
    </source>
</evidence>
<dbReference type="GO" id="GO:0003729">
    <property type="term" value="F:mRNA binding"/>
    <property type="evidence" value="ECO:0007669"/>
    <property type="project" value="TreeGrafter"/>
</dbReference>
<name>A0A6A7FMP0_9CRUS</name>
<dbReference type="SMART" id="SM00746">
    <property type="entry name" value="TRASH"/>
    <property type="match status" value="1"/>
</dbReference>
<evidence type="ECO:0000256" key="6">
    <source>
        <dbReference type="SAM" id="MobiDB-lite"/>
    </source>
</evidence>
<feature type="region of interest" description="Disordered" evidence="6">
    <location>
        <begin position="125"/>
        <end position="171"/>
    </location>
</feature>
<dbReference type="PANTHER" id="PTHR10792">
    <property type="entry name" value="60S RIBOSOMAL PROTEIN L24"/>
    <property type="match status" value="1"/>
</dbReference>
<dbReference type="GO" id="GO:0002181">
    <property type="term" value="P:cytoplasmic translation"/>
    <property type="evidence" value="ECO:0007669"/>
    <property type="project" value="TreeGrafter"/>
</dbReference>
<dbReference type="GO" id="GO:0003735">
    <property type="term" value="F:structural constituent of ribosome"/>
    <property type="evidence" value="ECO:0007669"/>
    <property type="project" value="InterPro"/>
</dbReference>
<protein>
    <recommendedName>
        <fullName evidence="4">Large ribosomal subunit protein eL24</fullName>
    </recommendedName>
    <alternativeName>
        <fullName evidence="5">60S ribosomal protein L24</fullName>
    </alternativeName>
</protein>
<evidence type="ECO:0000256" key="3">
    <source>
        <dbReference type="ARBA" id="ARBA00023274"/>
    </source>
</evidence>
<evidence type="ECO:0000259" key="7">
    <source>
        <dbReference type="SMART" id="SM00746"/>
    </source>
</evidence>
<accession>A0A6A7FMP0</accession>
<evidence type="ECO:0000313" key="8">
    <source>
        <dbReference type="EMBL" id="LAC19857.1"/>
    </source>
</evidence>
<dbReference type="InterPro" id="IPR056366">
    <property type="entry name" value="Ribosomal_eL24"/>
</dbReference>
<dbReference type="InterPro" id="IPR000988">
    <property type="entry name" value="Ribosomal_eL24-rel_N"/>
</dbReference>
<dbReference type="PANTHER" id="PTHR10792:SF1">
    <property type="entry name" value="RIBOSOMAL PROTEIN L24"/>
    <property type="match status" value="1"/>
</dbReference>
<keyword evidence="2 8" id="KW-0689">Ribosomal protein</keyword>
<dbReference type="GO" id="GO:0022625">
    <property type="term" value="C:cytosolic large ribosomal subunit"/>
    <property type="evidence" value="ECO:0007669"/>
    <property type="project" value="TreeGrafter"/>
</dbReference>
<dbReference type="InterPro" id="IPR023442">
    <property type="entry name" value="Ribosomal_eL24_CS"/>
</dbReference>
<dbReference type="SUPFAM" id="SSF57716">
    <property type="entry name" value="Glucocorticoid receptor-like (DNA-binding domain)"/>
    <property type="match status" value="1"/>
</dbReference>
<dbReference type="EMBL" id="IACT01000443">
    <property type="protein sequence ID" value="LAC19857.1"/>
    <property type="molecule type" value="mRNA"/>
</dbReference>
<dbReference type="InterPro" id="IPR038630">
    <property type="entry name" value="L24e/L24_sf"/>
</dbReference>
<feature type="domain" description="TRASH" evidence="7">
    <location>
        <begin position="17"/>
        <end position="55"/>
    </location>
</feature>